<dbReference type="STRING" id="62101.AB835_12170"/>
<proteinExistence type="predicted"/>
<gene>
    <name evidence="2" type="ORF">AB835_12170</name>
</gene>
<evidence type="ECO:0000313" key="3">
    <source>
        <dbReference type="Proteomes" id="UP000242502"/>
    </source>
</evidence>
<dbReference type="SUPFAM" id="SSF64307">
    <property type="entry name" value="SirA-like"/>
    <property type="match status" value="1"/>
</dbReference>
<name>A0A1D2QMP5_9GAMM</name>
<dbReference type="Gene3D" id="3.30.110.40">
    <property type="entry name" value="TusA-like domain"/>
    <property type="match status" value="1"/>
</dbReference>
<feature type="domain" description="UPF0033" evidence="1">
    <location>
        <begin position="3"/>
        <end position="70"/>
    </location>
</feature>
<reference evidence="2 3" key="1">
    <citation type="journal article" date="2016" name="Appl. Environ. Microbiol.">
        <title>Lack of Overt Genome Reduction in the Bryostatin-Producing Bryozoan Symbiont "Candidatus Endobugula sertula".</title>
        <authorList>
            <person name="Miller I.J."/>
            <person name="Vanee N."/>
            <person name="Fong S.S."/>
            <person name="Lim-Fong G.E."/>
            <person name="Kwan J.C."/>
        </authorList>
    </citation>
    <scope>NUCLEOTIDE SEQUENCE [LARGE SCALE GENOMIC DNA]</scope>
    <source>
        <strain evidence="2">AB1-4</strain>
    </source>
</reference>
<organism evidence="2 3">
    <name type="scientific">Candidatus Endobugula sertula</name>
    <name type="common">Bugula neritina bacterial symbiont</name>
    <dbReference type="NCBI Taxonomy" id="62101"/>
    <lineage>
        <taxon>Bacteria</taxon>
        <taxon>Pseudomonadati</taxon>
        <taxon>Pseudomonadota</taxon>
        <taxon>Gammaproteobacteria</taxon>
        <taxon>Cellvibrionales</taxon>
        <taxon>Cellvibrionaceae</taxon>
        <taxon>Candidatus Endobugula</taxon>
    </lineage>
</organism>
<dbReference type="EMBL" id="MDLC01000051">
    <property type="protein sequence ID" value="ODS22824.1"/>
    <property type="molecule type" value="Genomic_DNA"/>
</dbReference>
<dbReference type="Proteomes" id="UP000242502">
    <property type="component" value="Unassembled WGS sequence"/>
</dbReference>
<evidence type="ECO:0000313" key="2">
    <source>
        <dbReference type="EMBL" id="ODS22824.1"/>
    </source>
</evidence>
<comment type="caution">
    <text evidence="2">The sequence shown here is derived from an EMBL/GenBank/DDBJ whole genome shotgun (WGS) entry which is preliminary data.</text>
</comment>
<evidence type="ECO:0000259" key="1">
    <source>
        <dbReference type="Pfam" id="PF01206"/>
    </source>
</evidence>
<sequence>MQELNFMGMKCPKPLYELQKFLKNNSQCSTFKVFCDDKNAIGDFKSFEDFGVIKINSTNKKDNVIIFEITRAQQNV</sequence>
<protein>
    <recommendedName>
        <fullName evidence="1">UPF0033 domain-containing protein</fullName>
    </recommendedName>
</protein>
<dbReference type="Pfam" id="PF01206">
    <property type="entry name" value="TusA"/>
    <property type="match status" value="1"/>
</dbReference>
<dbReference type="InterPro" id="IPR001455">
    <property type="entry name" value="TusA-like"/>
</dbReference>
<accession>A0A1D2QMP5</accession>
<dbReference type="AlphaFoldDB" id="A0A1D2QMP5"/>
<dbReference type="InterPro" id="IPR036868">
    <property type="entry name" value="TusA-like_sf"/>
</dbReference>